<evidence type="ECO:0000259" key="8">
    <source>
        <dbReference type="Pfam" id="PF13456"/>
    </source>
</evidence>
<evidence type="ECO:0000256" key="2">
    <source>
        <dbReference type="ARBA" id="ARBA00022723"/>
    </source>
</evidence>
<dbReference type="AlphaFoldDB" id="A0A453D199"/>
<dbReference type="GO" id="GO:0003676">
    <property type="term" value="F:nucleic acid binding"/>
    <property type="evidence" value="ECO:0007669"/>
    <property type="project" value="InterPro"/>
</dbReference>
<proteinExistence type="inferred from homology"/>
<reference evidence="10" key="2">
    <citation type="journal article" date="2017" name="Nat. Plants">
        <title>The Aegilops tauschii genome reveals multiple impacts of transposons.</title>
        <authorList>
            <person name="Zhao G."/>
            <person name="Zou C."/>
            <person name="Li K."/>
            <person name="Wang K."/>
            <person name="Li T."/>
            <person name="Gao L."/>
            <person name="Zhang X."/>
            <person name="Wang H."/>
            <person name="Yang Z."/>
            <person name="Liu X."/>
            <person name="Jiang W."/>
            <person name="Mao L."/>
            <person name="Kong X."/>
            <person name="Jiao Y."/>
            <person name="Jia J."/>
        </authorList>
    </citation>
    <scope>NUCLEOTIDE SEQUENCE [LARGE SCALE GENOMIC DNA]</scope>
    <source>
        <strain evidence="10">cv. AL8/78</strain>
    </source>
</reference>
<dbReference type="Proteomes" id="UP000015105">
    <property type="component" value="Chromosome 2D"/>
</dbReference>
<keyword evidence="3 6" id="KW-0378">Hydrolase</keyword>
<evidence type="ECO:0000256" key="4">
    <source>
        <dbReference type="ARBA" id="ARBA00022833"/>
    </source>
</evidence>
<reference evidence="9" key="5">
    <citation type="journal article" date="2021" name="G3 (Bethesda)">
        <title>Aegilops tauschii genome assembly Aet v5.0 features greater sequence contiguity and improved annotation.</title>
        <authorList>
            <person name="Wang L."/>
            <person name="Zhu T."/>
            <person name="Rodriguez J.C."/>
            <person name="Deal K.R."/>
            <person name="Dubcovsky J."/>
            <person name="McGuire P.E."/>
            <person name="Lux T."/>
            <person name="Spannagl M."/>
            <person name="Mayer K.F.X."/>
            <person name="Baldrich P."/>
            <person name="Meyers B.C."/>
            <person name="Huo N."/>
            <person name="Gu Y.Q."/>
            <person name="Zhou H."/>
            <person name="Devos K.M."/>
            <person name="Bennetzen J.L."/>
            <person name="Unver T."/>
            <person name="Budak H."/>
            <person name="Gulick P.J."/>
            <person name="Galiba G."/>
            <person name="Kalapos B."/>
            <person name="Nelson D.R."/>
            <person name="Li P."/>
            <person name="You F.M."/>
            <person name="Luo M.C."/>
            <person name="Dvorak J."/>
        </authorList>
    </citation>
    <scope>NUCLEOTIDE SEQUENCE [LARGE SCALE GENOMIC DNA]</scope>
    <source>
        <strain evidence="9">cv. AL8/78</strain>
    </source>
</reference>
<evidence type="ECO:0000313" key="9">
    <source>
        <dbReference type="EnsemblPlants" id="AET2Gv21053000.1"/>
    </source>
</evidence>
<dbReference type="Pfam" id="PF01435">
    <property type="entry name" value="Peptidase_M48"/>
    <property type="match status" value="1"/>
</dbReference>
<keyword evidence="1 6" id="KW-0645">Protease</keyword>
<dbReference type="GO" id="GO:0051603">
    <property type="term" value="P:proteolysis involved in protein catabolic process"/>
    <property type="evidence" value="ECO:0007669"/>
    <property type="project" value="TreeGrafter"/>
</dbReference>
<dbReference type="PANTHER" id="PTHR22726:SF1">
    <property type="entry name" value="METALLOENDOPEPTIDASE OMA1, MITOCHONDRIAL"/>
    <property type="match status" value="1"/>
</dbReference>
<organism evidence="9 10">
    <name type="scientific">Aegilops tauschii subsp. strangulata</name>
    <name type="common">Goatgrass</name>
    <dbReference type="NCBI Taxonomy" id="200361"/>
    <lineage>
        <taxon>Eukaryota</taxon>
        <taxon>Viridiplantae</taxon>
        <taxon>Streptophyta</taxon>
        <taxon>Embryophyta</taxon>
        <taxon>Tracheophyta</taxon>
        <taxon>Spermatophyta</taxon>
        <taxon>Magnoliopsida</taxon>
        <taxon>Liliopsida</taxon>
        <taxon>Poales</taxon>
        <taxon>Poaceae</taxon>
        <taxon>BOP clade</taxon>
        <taxon>Pooideae</taxon>
        <taxon>Triticodae</taxon>
        <taxon>Triticeae</taxon>
        <taxon>Triticinae</taxon>
        <taxon>Aegilops</taxon>
    </lineage>
</organism>
<dbReference type="GO" id="GO:0004523">
    <property type="term" value="F:RNA-DNA hybrid ribonuclease activity"/>
    <property type="evidence" value="ECO:0007669"/>
    <property type="project" value="InterPro"/>
</dbReference>
<keyword evidence="5 6" id="KW-0482">Metalloprotease</keyword>
<reference evidence="9" key="4">
    <citation type="submission" date="2019-03" db="UniProtKB">
        <authorList>
            <consortium name="EnsemblPlants"/>
        </authorList>
    </citation>
    <scope>IDENTIFICATION</scope>
</reference>
<evidence type="ECO:0000313" key="10">
    <source>
        <dbReference type="Proteomes" id="UP000015105"/>
    </source>
</evidence>
<evidence type="ECO:0000256" key="1">
    <source>
        <dbReference type="ARBA" id="ARBA00022670"/>
    </source>
</evidence>
<dbReference type="CDD" id="cd06222">
    <property type="entry name" value="RNase_H_like"/>
    <property type="match status" value="1"/>
</dbReference>
<dbReference type="InterPro" id="IPR051156">
    <property type="entry name" value="Mito/Outer_Membr_Metalloprot"/>
</dbReference>
<dbReference type="PANTHER" id="PTHR22726">
    <property type="entry name" value="METALLOENDOPEPTIDASE OMA1"/>
    <property type="match status" value="1"/>
</dbReference>
<dbReference type="STRING" id="200361.A0A453D199"/>
<keyword evidence="2" id="KW-0479">Metal-binding</keyword>
<evidence type="ECO:0000256" key="5">
    <source>
        <dbReference type="ARBA" id="ARBA00023049"/>
    </source>
</evidence>
<evidence type="ECO:0000259" key="7">
    <source>
        <dbReference type="Pfam" id="PF01435"/>
    </source>
</evidence>
<dbReference type="InterPro" id="IPR036397">
    <property type="entry name" value="RNaseH_sf"/>
</dbReference>
<feature type="domain" description="Peptidase M48" evidence="7">
    <location>
        <begin position="9"/>
        <end position="92"/>
    </location>
</feature>
<reference evidence="9" key="3">
    <citation type="journal article" date="2017" name="Nature">
        <title>Genome sequence of the progenitor of the wheat D genome Aegilops tauschii.</title>
        <authorList>
            <person name="Luo M.C."/>
            <person name="Gu Y.Q."/>
            <person name="Puiu D."/>
            <person name="Wang H."/>
            <person name="Twardziok S.O."/>
            <person name="Deal K.R."/>
            <person name="Huo N."/>
            <person name="Zhu T."/>
            <person name="Wang L."/>
            <person name="Wang Y."/>
            <person name="McGuire P.E."/>
            <person name="Liu S."/>
            <person name="Long H."/>
            <person name="Ramasamy R.K."/>
            <person name="Rodriguez J.C."/>
            <person name="Van S.L."/>
            <person name="Yuan L."/>
            <person name="Wang Z."/>
            <person name="Xia Z."/>
            <person name="Xiao L."/>
            <person name="Anderson O.D."/>
            <person name="Ouyang S."/>
            <person name="Liang Y."/>
            <person name="Zimin A.V."/>
            <person name="Pertea G."/>
            <person name="Qi P."/>
            <person name="Bennetzen J.L."/>
            <person name="Dai X."/>
            <person name="Dawson M.W."/>
            <person name="Muller H.G."/>
            <person name="Kugler K."/>
            <person name="Rivarola-Duarte L."/>
            <person name="Spannagl M."/>
            <person name="Mayer K.F.X."/>
            <person name="Lu F.H."/>
            <person name="Bevan M.W."/>
            <person name="Leroy P."/>
            <person name="Li P."/>
            <person name="You F.M."/>
            <person name="Sun Q."/>
            <person name="Liu Z."/>
            <person name="Lyons E."/>
            <person name="Wicker T."/>
            <person name="Salzberg S.L."/>
            <person name="Devos K.M."/>
            <person name="Dvorak J."/>
        </authorList>
    </citation>
    <scope>NUCLEOTIDE SEQUENCE [LARGE SCALE GENOMIC DNA]</scope>
    <source>
        <strain evidence="9">cv. AL8/78</strain>
    </source>
</reference>
<dbReference type="InterPro" id="IPR001915">
    <property type="entry name" value="Peptidase_M48"/>
</dbReference>
<keyword evidence="4 6" id="KW-0862">Zinc</keyword>
<dbReference type="InterPro" id="IPR044730">
    <property type="entry name" value="RNase_H-like_dom_plant"/>
</dbReference>
<dbReference type="GO" id="GO:0004222">
    <property type="term" value="F:metalloendopeptidase activity"/>
    <property type="evidence" value="ECO:0007669"/>
    <property type="project" value="InterPro"/>
</dbReference>
<dbReference type="EnsemblPlants" id="AET2Gv21053000.1">
    <property type="protein sequence ID" value="AET2Gv21053000.1"/>
    <property type="gene ID" value="AET2Gv21053000"/>
</dbReference>
<comment type="cofactor">
    <cofactor evidence="6">
        <name>Zn(2+)</name>
        <dbReference type="ChEBI" id="CHEBI:29105"/>
    </cofactor>
    <text evidence="6">Binds 1 zinc ion per subunit.</text>
</comment>
<comment type="similarity">
    <text evidence="6">Belongs to the peptidase M48 family.</text>
</comment>
<keyword evidence="10" id="KW-1185">Reference proteome</keyword>
<dbReference type="GO" id="GO:0046872">
    <property type="term" value="F:metal ion binding"/>
    <property type="evidence" value="ECO:0007669"/>
    <property type="project" value="UniProtKB-KW"/>
</dbReference>
<dbReference type="Gene3D" id="3.30.420.10">
    <property type="entry name" value="Ribonuclease H-like superfamily/Ribonuclease H"/>
    <property type="match status" value="1"/>
</dbReference>
<feature type="domain" description="RNase H type-1" evidence="8">
    <location>
        <begin position="123"/>
        <end position="199"/>
    </location>
</feature>
<evidence type="ECO:0000256" key="3">
    <source>
        <dbReference type="ARBA" id="ARBA00022801"/>
    </source>
</evidence>
<evidence type="ECO:0000256" key="6">
    <source>
        <dbReference type="RuleBase" id="RU003983"/>
    </source>
</evidence>
<dbReference type="GO" id="GO:0016020">
    <property type="term" value="C:membrane"/>
    <property type="evidence" value="ECO:0007669"/>
    <property type="project" value="TreeGrafter"/>
</dbReference>
<dbReference type="InterPro" id="IPR002156">
    <property type="entry name" value="RNaseH_domain"/>
</dbReference>
<dbReference type="Gramene" id="AET2Gv21053000.1">
    <property type="protein sequence ID" value="AET2Gv21053000.1"/>
    <property type="gene ID" value="AET2Gv21053000"/>
</dbReference>
<dbReference type="Pfam" id="PF13456">
    <property type="entry name" value="RVT_3"/>
    <property type="match status" value="1"/>
</dbReference>
<reference evidence="10" key="1">
    <citation type="journal article" date="2014" name="Science">
        <title>Ancient hybridizations among the ancestral genomes of bread wheat.</title>
        <authorList>
            <consortium name="International Wheat Genome Sequencing Consortium,"/>
            <person name="Marcussen T."/>
            <person name="Sandve S.R."/>
            <person name="Heier L."/>
            <person name="Spannagl M."/>
            <person name="Pfeifer M."/>
            <person name="Jakobsen K.S."/>
            <person name="Wulff B.B."/>
            <person name="Steuernagel B."/>
            <person name="Mayer K.F."/>
            <person name="Olsen O.A."/>
        </authorList>
    </citation>
    <scope>NUCLEOTIDE SEQUENCE [LARGE SCALE GENOMIC DNA]</scope>
    <source>
        <strain evidence="10">cv. AL8/78</strain>
    </source>
</reference>
<sequence>VIARHFWEMIIIFELWFPTRLLVMPLLRRSELEADYIGMLLAAAAGFDPHAAAICLDKAGKRKGESAFTNFLSFFSSKVHPSCKKRSRLLSQPKVMEEAMELYRKATEGDGLDNDGFVGINYAKACREAMALATDLLQTHIVIGSDCKETVSEINEGSGGKHGHIIREIRITSSEFQDCSFVFKGRASNTEAHSLAKHALSLSVGRHLWPLQPPINCIPPNIIE</sequence>
<accession>A0A453D199</accession>
<protein>
    <submittedName>
        <fullName evidence="9">Uncharacterized protein</fullName>
    </submittedName>
</protein>
<name>A0A453D199_AEGTS</name>